<dbReference type="PROSITE" id="PS50949">
    <property type="entry name" value="HTH_GNTR"/>
    <property type="match status" value="1"/>
</dbReference>
<dbReference type="Gene3D" id="1.10.10.10">
    <property type="entry name" value="Winged helix-like DNA-binding domain superfamily/Winged helix DNA-binding domain"/>
    <property type="match status" value="1"/>
</dbReference>
<dbReference type="InterPro" id="IPR036390">
    <property type="entry name" value="WH_DNA-bd_sf"/>
</dbReference>
<dbReference type="PANTHER" id="PTHR44846:SF16">
    <property type="entry name" value="TRANSCRIPTIONAL REGULATOR PHNF-RELATED"/>
    <property type="match status" value="1"/>
</dbReference>
<dbReference type="InterPro" id="IPR050679">
    <property type="entry name" value="Bact_HTH_transcr_reg"/>
</dbReference>
<accession>A0ABV7VCP1</accession>
<evidence type="ECO:0000256" key="3">
    <source>
        <dbReference type="ARBA" id="ARBA00023163"/>
    </source>
</evidence>
<dbReference type="PRINTS" id="PR00035">
    <property type="entry name" value="HTHGNTR"/>
</dbReference>
<keyword evidence="2" id="KW-0238">DNA-binding</keyword>
<organism evidence="6 7">
    <name type="scientific">Ferrovibrio xuzhouensis</name>
    <dbReference type="NCBI Taxonomy" id="1576914"/>
    <lineage>
        <taxon>Bacteria</taxon>
        <taxon>Pseudomonadati</taxon>
        <taxon>Pseudomonadota</taxon>
        <taxon>Alphaproteobacteria</taxon>
        <taxon>Rhodospirillales</taxon>
        <taxon>Rhodospirillaceae</taxon>
        <taxon>Ferrovibrio</taxon>
    </lineage>
</organism>
<dbReference type="PANTHER" id="PTHR44846">
    <property type="entry name" value="MANNOSYL-D-GLYCERATE TRANSPORT/METABOLISM SYSTEM REPRESSOR MNGR-RELATED"/>
    <property type="match status" value="1"/>
</dbReference>
<dbReference type="Gene3D" id="3.40.1410.10">
    <property type="entry name" value="Chorismate lyase-like"/>
    <property type="match status" value="1"/>
</dbReference>
<comment type="caution">
    <text evidence="6">The sequence shown here is derived from an EMBL/GenBank/DDBJ whole genome shotgun (WGS) entry which is preliminary data.</text>
</comment>
<dbReference type="InterPro" id="IPR010248">
    <property type="entry name" value="His_ut_repres"/>
</dbReference>
<keyword evidence="1" id="KW-0805">Transcription regulation</keyword>
<dbReference type="RefSeq" id="WP_379722314.1">
    <property type="nucleotide sequence ID" value="NZ_JBHRYJ010000001.1"/>
</dbReference>
<evidence type="ECO:0000256" key="1">
    <source>
        <dbReference type="ARBA" id="ARBA00023015"/>
    </source>
</evidence>
<evidence type="ECO:0000256" key="2">
    <source>
        <dbReference type="ARBA" id="ARBA00023125"/>
    </source>
</evidence>
<dbReference type="SMART" id="SM00345">
    <property type="entry name" value="HTH_GNTR"/>
    <property type="match status" value="1"/>
</dbReference>
<dbReference type="Pfam" id="PF07702">
    <property type="entry name" value="UTRA"/>
    <property type="match status" value="1"/>
</dbReference>
<dbReference type="SUPFAM" id="SSF64288">
    <property type="entry name" value="Chorismate lyase-like"/>
    <property type="match status" value="1"/>
</dbReference>
<dbReference type="InterPro" id="IPR011663">
    <property type="entry name" value="UTRA"/>
</dbReference>
<dbReference type="InterPro" id="IPR000524">
    <property type="entry name" value="Tscrpt_reg_HTH_GntR"/>
</dbReference>
<dbReference type="SUPFAM" id="SSF46785">
    <property type="entry name" value="Winged helix' DNA-binding domain"/>
    <property type="match status" value="1"/>
</dbReference>
<dbReference type="EMBL" id="JBHRYJ010000001">
    <property type="protein sequence ID" value="MFC3674822.1"/>
    <property type="molecule type" value="Genomic_DNA"/>
</dbReference>
<name>A0ABV7VCP1_9PROT</name>
<dbReference type="Pfam" id="PF00392">
    <property type="entry name" value="GntR"/>
    <property type="match status" value="1"/>
</dbReference>
<evidence type="ECO:0000313" key="6">
    <source>
        <dbReference type="EMBL" id="MFC3674822.1"/>
    </source>
</evidence>
<keyword evidence="3" id="KW-0804">Transcription</keyword>
<protein>
    <recommendedName>
        <fullName evidence="4">Histidine utilization repressor</fullName>
    </recommendedName>
</protein>
<sequence length="256" mass="28892">MTGSKPKPDAHTGPTPRYRRVKEYIVKHIEDGGWRAGEQVPSESTLVRDLKVSRMTVNRALRELSQEGLLVRVQGTGTFVAEKRPIFNLVELRNIAEEIRERGQRHTAHVELLKAEKANAETARDLGLPPGATVWHSVMVHAADGVPLQVEDRYVNPDTAPGYLDADFETETPNEFLMRAAPATEVEHIVEAIMPDTRIRRLLKMTEGEPCLRLRRRTWSGPLIVSAARLIYPGHAHRFATRFSYRADGTSKRSFI</sequence>
<evidence type="ECO:0000259" key="5">
    <source>
        <dbReference type="PROSITE" id="PS50949"/>
    </source>
</evidence>
<dbReference type="SMART" id="SM00866">
    <property type="entry name" value="UTRA"/>
    <property type="match status" value="1"/>
</dbReference>
<evidence type="ECO:0000313" key="7">
    <source>
        <dbReference type="Proteomes" id="UP001595711"/>
    </source>
</evidence>
<dbReference type="InterPro" id="IPR036388">
    <property type="entry name" value="WH-like_DNA-bd_sf"/>
</dbReference>
<keyword evidence="7" id="KW-1185">Reference proteome</keyword>
<feature type="domain" description="HTH gntR-type" evidence="5">
    <location>
        <begin position="15"/>
        <end position="83"/>
    </location>
</feature>
<proteinExistence type="predicted"/>
<dbReference type="InterPro" id="IPR028978">
    <property type="entry name" value="Chorismate_lyase_/UTRA_dom_sf"/>
</dbReference>
<reference evidence="7" key="1">
    <citation type="journal article" date="2019" name="Int. J. Syst. Evol. Microbiol.">
        <title>The Global Catalogue of Microorganisms (GCM) 10K type strain sequencing project: providing services to taxonomists for standard genome sequencing and annotation.</title>
        <authorList>
            <consortium name="The Broad Institute Genomics Platform"/>
            <consortium name="The Broad Institute Genome Sequencing Center for Infectious Disease"/>
            <person name="Wu L."/>
            <person name="Ma J."/>
        </authorList>
    </citation>
    <scope>NUCLEOTIDE SEQUENCE [LARGE SCALE GENOMIC DNA]</scope>
    <source>
        <strain evidence="7">KCTC 42182</strain>
    </source>
</reference>
<dbReference type="CDD" id="cd07377">
    <property type="entry name" value="WHTH_GntR"/>
    <property type="match status" value="1"/>
</dbReference>
<dbReference type="NCBIfam" id="TIGR02018">
    <property type="entry name" value="his_ut_repres"/>
    <property type="match status" value="1"/>
</dbReference>
<dbReference type="Proteomes" id="UP001595711">
    <property type="component" value="Unassembled WGS sequence"/>
</dbReference>
<evidence type="ECO:0000256" key="4">
    <source>
        <dbReference type="NCBIfam" id="TIGR02018"/>
    </source>
</evidence>
<gene>
    <name evidence="6" type="primary">hutC</name>
    <name evidence="6" type="ORF">ACFOOQ_04650</name>
</gene>